<gene>
    <name evidence="1" type="ORF">FUA48_09965</name>
</gene>
<evidence type="ECO:0000313" key="2">
    <source>
        <dbReference type="Proteomes" id="UP000321222"/>
    </source>
</evidence>
<protein>
    <submittedName>
        <fullName evidence="1">Uncharacterized protein</fullName>
    </submittedName>
</protein>
<dbReference type="Proteomes" id="UP000321222">
    <property type="component" value="Chromosome"/>
</dbReference>
<evidence type="ECO:0000313" key="1">
    <source>
        <dbReference type="EMBL" id="QEE49892.1"/>
    </source>
</evidence>
<name>A0A5B9FYD5_9FLAO</name>
<dbReference type="OrthoDB" id="1442826at2"/>
<dbReference type="KEGG" id="fak:FUA48_09965"/>
<keyword evidence="2" id="KW-1185">Reference proteome</keyword>
<accession>A0A5B9FYD5</accession>
<organism evidence="1 2">
    <name type="scientific">Flavobacterium alkalisoli</name>
    <dbReference type="NCBI Taxonomy" id="2602769"/>
    <lineage>
        <taxon>Bacteria</taxon>
        <taxon>Pseudomonadati</taxon>
        <taxon>Bacteroidota</taxon>
        <taxon>Flavobacteriia</taxon>
        <taxon>Flavobacteriales</taxon>
        <taxon>Flavobacteriaceae</taxon>
        <taxon>Flavobacterium</taxon>
    </lineage>
</organism>
<reference evidence="1 2" key="1">
    <citation type="submission" date="2019-08" db="EMBL/GenBank/DDBJ databases">
        <title>Flavobacterium alkalisoli sp. nov., isolated from rhizosphere soil of Suaeda salsa.</title>
        <authorList>
            <person name="Sun J.-Q."/>
            <person name="Xu L."/>
        </authorList>
    </citation>
    <scope>NUCLEOTIDE SEQUENCE [LARGE SCALE GENOMIC DNA]</scope>
    <source>
        <strain evidence="1 2">XS-5</strain>
    </source>
</reference>
<sequence>MNAEKLIRYLSAIAADHRLSVWHSALLTAIGLAAVRQGRSTAVKVSRTRIMALSHIRTLPTYHKYLRELQEMDLIAYRPSYHPGVRSEVDIKRQP</sequence>
<dbReference type="AlphaFoldDB" id="A0A5B9FYD5"/>
<dbReference type="EMBL" id="CP042831">
    <property type="protein sequence ID" value="QEE49892.1"/>
    <property type="molecule type" value="Genomic_DNA"/>
</dbReference>
<proteinExistence type="predicted"/>